<name>A0A1E7N0Q2_KITAU</name>
<dbReference type="Proteomes" id="UP000037395">
    <property type="component" value="Unassembled WGS sequence"/>
</dbReference>
<reference evidence="2" key="4">
    <citation type="submission" date="2016-08" db="EMBL/GenBank/DDBJ databases">
        <title>Sequencing, Assembly and Comparative Genomics of S. aureofaciens ATCC 10762.</title>
        <authorList>
            <person name="Gradnigo J.S."/>
            <person name="Johnson N."/>
            <person name="Somerville G.A."/>
        </authorList>
    </citation>
    <scope>NUCLEOTIDE SEQUENCE [LARGE SCALE GENOMIC DNA]</scope>
    <source>
        <strain evidence="2">ATCC 10762</strain>
    </source>
</reference>
<comment type="caution">
    <text evidence="2">The sequence shown here is derived from an EMBL/GenBank/DDBJ whole genome shotgun (WGS) entry which is preliminary data.</text>
</comment>
<reference evidence="3" key="3">
    <citation type="submission" date="2016-08" db="EMBL/GenBank/DDBJ databases">
        <title>Sequencing, assembly and comparative genomics of S. aureofaciens ATCC 10762.</title>
        <authorList>
            <person name="Gradnigo J.S."/>
            <person name="Johnson N."/>
            <person name="Somerville G.A."/>
        </authorList>
    </citation>
    <scope>NUCLEOTIDE SEQUENCE [LARGE SCALE GENOMIC DNA]</scope>
    <source>
        <strain evidence="3">ATCC 10762 / DSM 40127 / CCM 3239 / JCM 4008 / LMG 5968 / NBRC 12843 / NCIMB 8234 / A-377</strain>
    </source>
</reference>
<reference evidence="2 3" key="2">
    <citation type="submission" date="2014-07" db="EMBL/GenBank/DDBJ databases">
        <authorList>
            <person name="Zhang J.E."/>
            <person name="Yang H."/>
            <person name="Guo J."/>
            <person name="Deng Z."/>
            <person name="Luo H."/>
            <person name="Luo M."/>
            <person name="Zhao B."/>
        </authorList>
    </citation>
    <scope>NUCLEOTIDE SEQUENCE [LARGE SCALE GENOMIC DNA]</scope>
    <source>
        <strain evidence="2">ATCC 10762</strain>
        <strain evidence="3">ATCC 10762 / DSM 40127 / CCM 3239 / JCM 4008 / LMG 5968 / NBRC 12843 / NCIMB 8234 / A-377</strain>
    </source>
</reference>
<protein>
    <recommendedName>
        <fullName evidence="4">Asp23/Gls24 family envelope stress response protein</fullName>
    </recommendedName>
</protein>
<accession>A0A8H9HPJ7</accession>
<dbReference type="RefSeq" id="WP_030554601.1">
    <property type="nucleotide sequence ID" value="NZ_BMUB01000007.1"/>
</dbReference>
<dbReference type="KEGG" id="kau:B6264_03875"/>
<reference evidence="1" key="1">
    <citation type="journal article" date="2014" name="Int. J. Syst. Evol. Microbiol.">
        <title>Complete genome sequence of Corynebacterium casei LMG S-19264T (=DSM 44701T), isolated from a smear-ripened cheese.</title>
        <authorList>
            <consortium name="US DOE Joint Genome Institute (JGI-PGF)"/>
            <person name="Walter F."/>
            <person name="Albersmeier A."/>
            <person name="Kalinowski J."/>
            <person name="Ruckert C."/>
        </authorList>
    </citation>
    <scope>NUCLEOTIDE SEQUENCE</scope>
    <source>
        <strain evidence="1">JCM 4434</strain>
    </source>
</reference>
<dbReference type="GeneID" id="97486734"/>
<dbReference type="EMBL" id="JPRF03000052">
    <property type="protein sequence ID" value="OEV34251.1"/>
    <property type="molecule type" value="Genomic_DNA"/>
</dbReference>
<keyword evidence="3" id="KW-1185">Reference proteome</keyword>
<evidence type="ECO:0000313" key="1">
    <source>
        <dbReference type="EMBL" id="GGU81291.1"/>
    </source>
</evidence>
<dbReference type="OrthoDB" id="4336402at2"/>
<evidence type="ECO:0000313" key="3">
    <source>
        <dbReference type="Proteomes" id="UP000037395"/>
    </source>
</evidence>
<reference evidence="1" key="5">
    <citation type="submission" date="2020-09" db="EMBL/GenBank/DDBJ databases">
        <authorList>
            <person name="Sun Q."/>
            <person name="Ohkuma M."/>
        </authorList>
    </citation>
    <scope>NUCLEOTIDE SEQUENCE</scope>
    <source>
        <strain evidence="1">JCM 4434</strain>
    </source>
</reference>
<accession>A0A1E7N0Q2</accession>
<evidence type="ECO:0008006" key="4">
    <source>
        <dbReference type="Google" id="ProtNLM"/>
    </source>
</evidence>
<proteinExistence type="predicted"/>
<dbReference type="Proteomes" id="UP000610124">
    <property type="component" value="Unassembled WGS sequence"/>
</dbReference>
<gene>
    <name evidence="1" type="ORF">GCM10010502_36770</name>
    <name evidence="2" type="ORF">HS99_0036975</name>
</gene>
<dbReference type="EMBL" id="BMUB01000007">
    <property type="protein sequence ID" value="GGU81291.1"/>
    <property type="molecule type" value="Genomic_DNA"/>
</dbReference>
<organism evidence="2 3">
    <name type="scientific">Kitasatospora aureofaciens</name>
    <name type="common">Streptomyces aureofaciens</name>
    <dbReference type="NCBI Taxonomy" id="1894"/>
    <lineage>
        <taxon>Bacteria</taxon>
        <taxon>Bacillati</taxon>
        <taxon>Actinomycetota</taxon>
        <taxon>Actinomycetes</taxon>
        <taxon>Kitasatosporales</taxon>
        <taxon>Streptomycetaceae</taxon>
        <taxon>Kitasatospora</taxon>
    </lineage>
</organism>
<evidence type="ECO:0000313" key="2">
    <source>
        <dbReference type="EMBL" id="OEV34251.1"/>
    </source>
</evidence>
<dbReference type="AlphaFoldDB" id="A0A1E7N0Q2"/>
<sequence>MGTSVPAPAPAPGTARRGRLRVADRVYARIAGKAAREVLAEAWAGRSVRGAPPRVTVARPGSTVTVRVAVDAPFPADLAGLARAVRERVATRVVGLTGTRVSEVVVEVEKLVAGGAW</sequence>